<dbReference type="InterPro" id="IPR006349">
    <property type="entry name" value="PGP_euk"/>
</dbReference>
<evidence type="ECO:0000256" key="4">
    <source>
        <dbReference type="PIRSR" id="PIRSR000915-2"/>
    </source>
</evidence>
<organism evidence="6">
    <name type="scientific">Bactrocera dorsalis</name>
    <name type="common">Oriental fruit fly</name>
    <name type="synonym">Dacus dorsalis</name>
    <dbReference type="NCBI Taxonomy" id="27457"/>
    <lineage>
        <taxon>Eukaryota</taxon>
        <taxon>Metazoa</taxon>
        <taxon>Ecdysozoa</taxon>
        <taxon>Arthropoda</taxon>
        <taxon>Hexapoda</taxon>
        <taxon>Insecta</taxon>
        <taxon>Pterygota</taxon>
        <taxon>Neoptera</taxon>
        <taxon>Endopterygota</taxon>
        <taxon>Diptera</taxon>
        <taxon>Brachycera</taxon>
        <taxon>Muscomorpha</taxon>
        <taxon>Tephritoidea</taxon>
        <taxon>Tephritidae</taxon>
        <taxon>Bactrocera</taxon>
        <taxon>Bactrocera</taxon>
    </lineage>
</organism>
<feature type="binding site" evidence="5">
    <location>
        <position position="29"/>
    </location>
    <ligand>
        <name>Mg(2+)</name>
        <dbReference type="ChEBI" id="CHEBI:18420"/>
    </ligand>
</feature>
<accession>A0A034WTR5</accession>
<dbReference type="OrthoDB" id="413953at2759"/>
<dbReference type="GO" id="GO:0016791">
    <property type="term" value="F:phosphatase activity"/>
    <property type="evidence" value="ECO:0007669"/>
    <property type="project" value="InterPro"/>
</dbReference>
<dbReference type="InterPro" id="IPR023214">
    <property type="entry name" value="HAD_sf"/>
</dbReference>
<comment type="cofactor">
    <cofactor evidence="5">
        <name>Mg(2+)</name>
        <dbReference type="ChEBI" id="CHEBI:18420"/>
    </cofactor>
    <text evidence="5">Divalent metal ions. Mg(2+) is the most effective.</text>
</comment>
<evidence type="ECO:0000313" key="6">
    <source>
        <dbReference type="EMBL" id="JAC58946.1"/>
    </source>
</evidence>
<proteinExistence type="inferred from homology"/>
<dbReference type="PIRSF" id="PIRSF000915">
    <property type="entry name" value="PGP-type_phosphatase"/>
    <property type="match status" value="1"/>
</dbReference>
<name>A0A034WTR5_BACDO</name>
<keyword evidence="5" id="KW-0479">Metal-binding</keyword>
<dbReference type="GO" id="GO:0005737">
    <property type="term" value="C:cytoplasm"/>
    <property type="evidence" value="ECO:0007669"/>
    <property type="project" value="TreeGrafter"/>
</dbReference>
<dbReference type="PANTHER" id="PTHR19288">
    <property type="entry name" value="4-NITROPHENYLPHOSPHATASE-RELATED"/>
    <property type="match status" value="1"/>
</dbReference>
<feature type="binding site" evidence="4">
    <location>
        <position position="224"/>
    </location>
    <ligand>
        <name>substrate</name>
    </ligand>
</feature>
<gene>
    <name evidence="6" type="primary">PLPP</name>
</gene>
<dbReference type="Pfam" id="PF13242">
    <property type="entry name" value="Hydrolase_like"/>
    <property type="match status" value="1"/>
</dbReference>
<protein>
    <submittedName>
        <fullName evidence="6">Pyridoxal phosphate phosphatase</fullName>
    </submittedName>
</protein>
<evidence type="ECO:0000256" key="1">
    <source>
        <dbReference type="ARBA" id="ARBA00022801"/>
    </source>
</evidence>
<dbReference type="NCBIfam" id="TIGR01452">
    <property type="entry name" value="PGP_euk"/>
    <property type="match status" value="1"/>
</dbReference>
<dbReference type="SUPFAM" id="SSF56784">
    <property type="entry name" value="HAD-like"/>
    <property type="match status" value="1"/>
</dbReference>
<dbReference type="GO" id="GO:0046872">
    <property type="term" value="F:metal ion binding"/>
    <property type="evidence" value="ECO:0007669"/>
    <property type="project" value="UniProtKB-KW"/>
</dbReference>
<evidence type="ECO:0000256" key="5">
    <source>
        <dbReference type="PIRSR" id="PIRSR000915-3"/>
    </source>
</evidence>
<keyword evidence="5" id="KW-0460">Magnesium</keyword>
<dbReference type="InterPro" id="IPR006357">
    <property type="entry name" value="HAD-SF_hydro_IIA"/>
</dbReference>
<dbReference type="AlphaFoldDB" id="A0A034WTR5"/>
<dbReference type="EMBL" id="GAKP01000006">
    <property type="protein sequence ID" value="JAC58946.1"/>
    <property type="molecule type" value="Transcribed_RNA"/>
</dbReference>
<feature type="active site" description="Nucleophile" evidence="3">
    <location>
        <position position="29"/>
    </location>
</feature>
<dbReference type="NCBIfam" id="TIGR01460">
    <property type="entry name" value="HAD-SF-IIA"/>
    <property type="match status" value="1"/>
</dbReference>
<reference evidence="6" key="1">
    <citation type="journal article" date="2014" name="BMC Genomics">
        <title>Characterizing the developmental transcriptome of the oriental fruit fly, Bactrocera dorsalis (Diptera: Tephritidae) through comparative genomic analysis with Drosophila melanogaster utilizing modENCODE datasets.</title>
        <authorList>
            <person name="Geib S.M."/>
            <person name="Calla B."/>
            <person name="Hall B."/>
            <person name="Hou S."/>
            <person name="Manoukis N.C."/>
        </authorList>
    </citation>
    <scope>NUCLEOTIDE SEQUENCE</scope>
    <source>
        <strain evidence="6">Punador</strain>
    </source>
</reference>
<dbReference type="Gene3D" id="3.40.50.1000">
    <property type="entry name" value="HAD superfamily/HAD-like"/>
    <property type="match status" value="2"/>
</dbReference>
<evidence type="ECO:0000256" key="2">
    <source>
        <dbReference type="PIRNR" id="PIRNR000915"/>
    </source>
</evidence>
<dbReference type="PANTHER" id="PTHR19288:SF93">
    <property type="entry name" value="FI11325P-RELATED"/>
    <property type="match status" value="1"/>
</dbReference>
<feature type="binding site" evidence="5">
    <location>
        <position position="249"/>
    </location>
    <ligand>
        <name>Mg(2+)</name>
        <dbReference type="ChEBI" id="CHEBI:18420"/>
    </ligand>
</feature>
<dbReference type="Pfam" id="PF13344">
    <property type="entry name" value="Hydrolase_6"/>
    <property type="match status" value="1"/>
</dbReference>
<sequence>MNKKPTDLVKLTKAEMAKWLNGFDTVLTDCRGVLWLDKVINGAPEAIALLKSLGKEVYFVTNNSKNTRREIWQKATASGFEIDESHIIAPINSIVDYLQSRNFRKKVYIIGVEAVCKSLTEAGIESFGPGVEPTPDKLDDLIAQLVAKQKTDNVGAVIVGFDKHFSFVKLFKACNYISSNADCLFMTTNADKMLRFREYRIPDTFALTAAVEACVERKALQFGKPNPEICQELFRSGKIVPKRTLMIGDVCEIDMLFGHKCGFQTLLVGSGPSSEYEFNVVLKSPDVNPELIPDFVVPSLGHIMKLI</sequence>
<evidence type="ECO:0000256" key="3">
    <source>
        <dbReference type="PIRSR" id="PIRSR000915-1"/>
    </source>
</evidence>
<comment type="similarity">
    <text evidence="2">Belongs to the HAD-like hydrolase superfamily.</text>
</comment>
<dbReference type="InterPro" id="IPR036412">
    <property type="entry name" value="HAD-like_sf"/>
</dbReference>
<keyword evidence="1 2" id="KW-0378">Hydrolase</keyword>